<dbReference type="Proteomes" id="UP000605259">
    <property type="component" value="Unassembled WGS sequence"/>
</dbReference>
<evidence type="ECO:0008006" key="3">
    <source>
        <dbReference type="Google" id="ProtNLM"/>
    </source>
</evidence>
<protein>
    <recommendedName>
        <fullName evidence="3">Hydrolase</fullName>
    </recommendedName>
</protein>
<evidence type="ECO:0000313" key="2">
    <source>
        <dbReference type="Proteomes" id="UP000605259"/>
    </source>
</evidence>
<dbReference type="RefSeq" id="WP_188389233.1">
    <property type="nucleotide sequence ID" value="NZ_BMFK01000002.1"/>
</dbReference>
<comment type="caution">
    <text evidence="1">The sequence shown here is derived from an EMBL/GenBank/DDBJ whole genome shotgun (WGS) entry which is preliminary data.</text>
</comment>
<keyword evidence="2" id="KW-1185">Reference proteome</keyword>
<proteinExistence type="predicted"/>
<accession>A0A917ERX4</accession>
<reference evidence="1" key="1">
    <citation type="journal article" date="2014" name="Int. J. Syst. Evol. Microbiol.">
        <title>Complete genome sequence of Corynebacterium casei LMG S-19264T (=DSM 44701T), isolated from a smear-ripened cheese.</title>
        <authorList>
            <consortium name="US DOE Joint Genome Institute (JGI-PGF)"/>
            <person name="Walter F."/>
            <person name="Albersmeier A."/>
            <person name="Kalinowski J."/>
            <person name="Ruckert C."/>
        </authorList>
    </citation>
    <scope>NUCLEOTIDE SEQUENCE</scope>
    <source>
        <strain evidence="1">CGMCC 1.12698</strain>
    </source>
</reference>
<name>A0A917ERX4_9BACI</name>
<gene>
    <name evidence="1" type="ORF">GCM10007140_29550</name>
</gene>
<dbReference type="EMBL" id="BMFK01000002">
    <property type="protein sequence ID" value="GGE77970.1"/>
    <property type="molecule type" value="Genomic_DNA"/>
</dbReference>
<dbReference type="AlphaFoldDB" id="A0A917ERX4"/>
<sequence length="103" mass="12628">MEKRTYYVSLTQGEIARVRTEESMFVIRATDEEIHYLRTLFQHMYDDDRSSYWRAHIPFLEYHYDEENDRYDEALGRAYAHIYQLGNEETKKHIEGMNILQRE</sequence>
<reference evidence="1" key="2">
    <citation type="submission" date="2020-09" db="EMBL/GenBank/DDBJ databases">
        <authorList>
            <person name="Sun Q."/>
            <person name="Zhou Y."/>
        </authorList>
    </citation>
    <scope>NUCLEOTIDE SEQUENCE</scope>
    <source>
        <strain evidence="1">CGMCC 1.12698</strain>
    </source>
</reference>
<evidence type="ECO:0000313" key="1">
    <source>
        <dbReference type="EMBL" id="GGE77970.1"/>
    </source>
</evidence>
<organism evidence="1 2">
    <name type="scientific">Priestia taiwanensis</name>
    <dbReference type="NCBI Taxonomy" id="1347902"/>
    <lineage>
        <taxon>Bacteria</taxon>
        <taxon>Bacillati</taxon>
        <taxon>Bacillota</taxon>
        <taxon>Bacilli</taxon>
        <taxon>Bacillales</taxon>
        <taxon>Bacillaceae</taxon>
        <taxon>Priestia</taxon>
    </lineage>
</organism>